<dbReference type="Gene3D" id="3.30.465.60">
    <property type="match status" value="1"/>
</dbReference>
<dbReference type="GO" id="GO:0005737">
    <property type="term" value="C:cytoplasm"/>
    <property type="evidence" value="ECO:0007669"/>
    <property type="project" value="InterPro"/>
</dbReference>
<dbReference type="EMBL" id="VSSQ01043682">
    <property type="protein sequence ID" value="MPM97397.1"/>
    <property type="molecule type" value="Genomic_DNA"/>
</dbReference>
<proteinExistence type="predicted"/>
<dbReference type="GO" id="GO:0016879">
    <property type="term" value="F:ligase activity, forming carbon-nitrogen bonds"/>
    <property type="evidence" value="ECO:0007669"/>
    <property type="project" value="InterPro"/>
</dbReference>
<dbReference type="Pfam" id="PF11734">
    <property type="entry name" value="TilS_C"/>
    <property type="match status" value="1"/>
</dbReference>
<sequence length="193" mass="22250">MRRRVLRFALRNFRKDLKDYSRIHVENADDILMGKTGRSVNLPGNVTVEKSYHSLNISLKSSKATNMFEYLIPIGEKVFVREINRFIYLSLNEEKNLTAGFSNICTKTADYDKINGEIKLRTRCAGDSIGIKSGRKKLKDMFIDEKVPAHKRNTVPVLACGNKIILVKDRLGEDFYIGPKTKKVLYIYIWEEV</sequence>
<dbReference type="SUPFAM" id="SSF56037">
    <property type="entry name" value="PheT/TilS domain"/>
    <property type="match status" value="1"/>
</dbReference>
<dbReference type="InterPro" id="IPR012796">
    <property type="entry name" value="Lysidine-tRNA-synth_C"/>
</dbReference>
<gene>
    <name evidence="2" type="ORF">SDC9_144570</name>
</gene>
<dbReference type="GO" id="GO:0008033">
    <property type="term" value="P:tRNA processing"/>
    <property type="evidence" value="ECO:0007669"/>
    <property type="project" value="InterPro"/>
</dbReference>
<evidence type="ECO:0000313" key="2">
    <source>
        <dbReference type="EMBL" id="MPM97397.1"/>
    </source>
</evidence>
<reference evidence="2" key="1">
    <citation type="submission" date="2019-08" db="EMBL/GenBank/DDBJ databases">
        <authorList>
            <person name="Kucharzyk K."/>
            <person name="Murdoch R.W."/>
            <person name="Higgins S."/>
            <person name="Loffler F."/>
        </authorList>
    </citation>
    <scope>NUCLEOTIDE SEQUENCE</scope>
</reference>
<comment type="caution">
    <text evidence="2">The sequence shown here is derived from an EMBL/GenBank/DDBJ whole genome shotgun (WGS) entry which is preliminary data.</text>
</comment>
<dbReference type="AlphaFoldDB" id="A0A645E6J8"/>
<protein>
    <recommendedName>
        <fullName evidence="1">Lysidine-tRNA(Ile) synthetase C-terminal domain-containing protein</fullName>
    </recommendedName>
</protein>
<accession>A0A645E6J8</accession>
<feature type="domain" description="Lysidine-tRNA(Ile) synthetase C-terminal" evidence="1">
    <location>
        <begin position="118"/>
        <end position="187"/>
    </location>
</feature>
<dbReference type="GO" id="GO:0005524">
    <property type="term" value="F:ATP binding"/>
    <property type="evidence" value="ECO:0007669"/>
    <property type="project" value="InterPro"/>
</dbReference>
<name>A0A645E6J8_9ZZZZ</name>
<organism evidence="2">
    <name type="scientific">bioreactor metagenome</name>
    <dbReference type="NCBI Taxonomy" id="1076179"/>
    <lineage>
        <taxon>unclassified sequences</taxon>
        <taxon>metagenomes</taxon>
        <taxon>ecological metagenomes</taxon>
    </lineage>
</organism>
<dbReference type="SMART" id="SM00977">
    <property type="entry name" value="TilS_C"/>
    <property type="match status" value="1"/>
</dbReference>
<dbReference type="NCBIfam" id="TIGR02433">
    <property type="entry name" value="lysidine_TilS_C"/>
    <property type="match status" value="1"/>
</dbReference>
<evidence type="ECO:0000259" key="1">
    <source>
        <dbReference type="SMART" id="SM00977"/>
    </source>
</evidence>